<proteinExistence type="predicted"/>
<name>A0A0E9N2W8_9BACT</name>
<evidence type="ECO:0000313" key="2">
    <source>
        <dbReference type="EMBL" id="GAO44174.1"/>
    </source>
</evidence>
<dbReference type="PANTHER" id="PTHR45947:SF3">
    <property type="entry name" value="SULFOQUINOVOSYL TRANSFERASE SQD2"/>
    <property type="match status" value="1"/>
</dbReference>
<dbReference type="InterPro" id="IPR028098">
    <property type="entry name" value="Glyco_trans_4-like_N"/>
</dbReference>
<dbReference type="Pfam" id="PF13692">
    <property type="entry name" value="Glyco_trans_1_4"/>
    <property type="match status" value="1"/>
</dbReference>
<keyword evidence="3" id="KW-1185">Reference proteome</keyword>
<gene>
    <name evidence="2" type="ORF">FPE01S_03_02120</name>
</gene>
<comment type="caution">
    <text evidence="2">The sequence shown here is derived from an EMBL/GenBank/DDBJ whole genome shotgun (WGS) entry which is preliminary data.</text>
</comment>
<sequence>MAKILLGVNSSYCAAFLKGQVAFLAGKGHKVVIISGPGEEISRLAEKEQATLYTIPFSKSITPLDDLRCLFSIVRILRKEKPDIINAGNPKSGLLILIAGKLTGIPKRIFTLHGLVSDTRKGWKKQLLMGVERTSAALANQTWVVSPSLREHAITEKIISAARSIVIGSGSCNGVDTAYYERSAEQEAATRLLQEQYHIEAGDPVIGFAGRLSRDKGIELLLDTFAEMRARFPRLRLLLAGPMEGNDPIGSTYLKQLESDPSIIYLGKQADLRPVYGAMDVLVLPSYREGFGNVLIEAAAMGVPVVAPDIPGCRDAVAAGVNGVLFARGNADALRHALETYLLQPELRRQHGLAGRPMVQQRFSPPDIWQAQLDVYENLR</sequence>
<accession>A0A0E9N2W8</accession>
<dbReference type="GO" id="GO:0016757">
    <property type="term" value="F:glycosyltransferase activity"/>
    <property type="evidence" value="ECO:0007669"/>
    <property type="project" value="UniProtKB-ARBA"/>
</dbReference>
<evidence type="ECO:0000313" key="3">
    <source>
        <dbReference type="Proteomes" id="UP000033121"/>
    </source>
</evidence>
<dbReference type="PANTHER" id="PTHR45947">
    <property type="entry name" value="SULFOQUINOVOSYL TRANSFERASE SQD2"/>
    <property type="match status" value="1"/>
</dbReference>
<dbReference type="EMBL" id="BBWV01000003">
    <property type="protein sequence ID" value="GAO44174.1"/>
    <property type="molecule type" value="Genomic_DNA"/>
</dbReference>
<dbReference type="RefSeq" id="WP_052955916.1">
    <property type="nucleotide sequence ID" value="NZ_BBWV01000003.1"/>
</dbReference>
<dbReference type="CDD" id="cd03808">
    <property type="entry name" value="GT4_CapM-like"/>
    <property type="match status" value="1"/>
</dbReference>
<dbReference type="STRING" id="1220578.FPE01S_03_02120"/>
<dbReference type="Proteomes" id="UP000033121">
    <property type="component" value="Unassembled WGS sequence"/>
</dbReference>
<feature type="domain" description="Glycosyltransferase subfamily 4-like N-terminal" evidence="1">
    <location>
        <begin position="23"/>
        <end position="177"/>
    </location>
</feature>
<reference evidence="2 3" key="1">
    <citation type="submission" date="2015-04" db="EMBL/GenBank/DDBJ databases">
        <title>Whole genome shotgun sequence of Flavihumibacter petaseus NBRC 106054.</title>
        <authorList>
            <person name="Miyazawa S."/>
            <person name="Hosoyama A."/>
            <person name="Hashimoto M."/>
            <person name="Noguchi M."/>
            <person name="Tsuchikane K."/>
            <person name="Ohji S."/>
            <person name="Yamazoe A."/>
            <person name="Ichikawa N."/>
            <person name="Kimura A."/>
            <person name="Fujita N."/>
        </authorList>
    </citation>
    <scope>NUCLEOTIDE SEQUENCE [LARGE SCALE GENOMIC DNA]</scope>
    <source>
        <strain evidence="2 3">NBRC 106054</strain>
    </source>
</reference>
<organism evidence="2 3">
    <name type="scientific">Flavihumibacter petaseus NBRC 106054</name>
    <dbReference type="NCBI Taxonomy" id="1220578"/>
    <lineage>
        <taxon>Bacteria</taxon>
        <taxon>Pseudomonadati</taxon>
        <taxon>Bacteroidota</taxon>
        <taxon>Chitinophagia</taxon>
        <taxon>Chitinophagales</taxon>
        <taxon>Chitinophagaceae</taxon>
        <taxon>Flavihumibacter</taxon>
    </lineage>
</organism>
<keyword evidence="2" id="KW-0808">Transferase</keyword>
<dbReference type="Pfam" id="PF13439">
    <property type="entry name" value="Glyco_transf_4"/>
    <property type="match status" value="1"/>
</dbReference>
<evidence type="ECO:0000259" key="1">
    <source>
        <dbReference type="Pfam" id="PF13439"/>
    </source>
</evidence>
<dbReference type="Gene3D" id="3.40.50.2000">
    <property type="entry name" value="Glycogen Phosphorylase B"/>
    <property type="match status" value="2"/>
</dbReference>
<dbReference type="SUPFAM" id="SSF53756">
    <property type="entry name" value="UDP-Glycosyltransferase/glycogen phosphorylase"/>
    <property type="match status" value="1"/>
</dbReference>
<protein>
    <submittedName>
        <fullName evidence="2">Putative glycosyltransferase</fullName>
    </submittedName>
</protein>
<dbReference type="AlphaFoldDB" id="A0A0E9N2W8"/>
<dbReference type="OrthoDB" id="9790710at2"/>
<dbReference type="InterPro" id="IPR050194">
    <property type="entry name" value="Glycosyltransferase_grp1"/>
</dbReference>